<gene>
    <name evidence="2" type="ORF">GCM10008119_08740</name>
</gene>
<comment type="caution">
    <text evidence="2">The sequence shown here is derived from an EMBL/GenBank/DDBJ whole genome shotgun (WGS) entry which is preliminary data.</text>
</comment>
<evidence type="ECO:0000313" key="3">
    <source>
        <dbReference type="Proteomes" id="UP000645390"/>
    </source>
</evidence>
<keyword evidence="3" id="KW-1185">Reference proteome</keyword>
<sequence length="54" mass="6266">MSKKKGKNREEKEKQLEEKYNEKIVINSSFEDLVKVSLGIKPKQQKEDKGKGSE</sequence>
<evidence type="ECO:0000313" key="2">
    <source>
        <dbReference type="EMBL" id="GGI23657.1"/>
    </source>
</evidence>
<organism evidence="2 3">
    <name type="scientific">Pedobacter mendelii</name>
    <dbReference type="NCBI Taxonomy" id="1908240"/>
    <lineage>
        <taxon>Bacteria</taxon>
        <taxon>Pseudomonadati</taxon>
        <taxon>Bacteroidota</taxon>
        <taxon>Sphingobacteriia</taxon>
        <taxon>Sphingobacteriales</taxon>
        <taxon>Sphingobacteriaceae</taxon>
        <taxon>Pedobacter</taxon>
    </lineage>
</organism>
<name>A0ABQ2BHP8_9SPHI</name>
<protein>
    <submittedName>
        <fullName evidence="2">Uncharacterized protein</fullName>
    </submittedName>
</protein>
<dbReference type="Proteomes" id="UP000645390">
    <property type="component" value="Unassembled WGS sequence"/>
</dbReference>
<feature type="compositionally biased region" description="Basic and acidic residues" evidence="1">
    <location>
        <begin position="8"/>
        <end position="21"/>
    </location>
</feature>
<accession>A0ABQ2BHP8</accession>
<reference evidence="3" key="1">
    <citation type="journal article" date="2019" name="Int. J. Syst. Evol. Microbiol.">
        <title>The Global Catalogue of Microorganisms (GCM) 10K type strain sequencing project: providing services to taxonomists for standard genome sequencing and annotation.</title>
        <authorList>
            <consortium name="The Broad Institute Genomics Platform"/>
            <consortium name="The Broad Institute Genome Sequencing Center for Infectious Disease"/>
            <person name="Wu L."/>
            <person name="Ma J."/>
        </authorList>
    </citation>
    <scope>NUCLEOTIDE SEQUENCE [LARGE SCALE GENOMIC DNA]</scope>
    <source>
        <strain evidence="3">CCM 8939</strain>
    </source>
</reference>
<dbReference type="EMBL" id="BMDJ01000002">
    <property type="protein sequence ID" value="GGI23657.1"/>
    <property type="molecule type" value="Genomic_DNA"/>
</dbReference>
<dbReference type="RefSeq" id="WP_188412040.1">
    <property type="nucleotide sequence ID" value="NZ_BMDJ01000002.1"/>
</dbReference>
<proteinExistence type="predicted"/>
<evidence type="ECO:0000256" key="1">
    <source>
        <dbReference type="SAM" id="MobiDB-lite"/>
    </source>
</evidence>
<feature type="region of interest" description="Disordered" evidence="1">
    <location>
        <begin position="1"/>
        <end position="21"/>
    </location>
</feature>